<protein>
    <submittedName>
        <fullName evidence="2">DUF58 domain-containing protein</fullName>
    </submittedName>
</protein>
<organism evidence="2 3">
    <name type="scientific">Luteolibacter ambystomatis</name>
    <dbReference type="NCBI Taxonomy" id="2824561"/>
    <lineage>
        <taxon>Bacteria</taxon>
        <taxon>Pseudomonadati</taxon>
        <taxon>Verrucomicrobiota</taxon>
        <taxon>Verrucomicrobiia</taxon>
        <taxon>Verrucomicrobiales</taxon>
        <taxon>Verrucomicrobiaceae</taxon>
        <taxon>Luteolibacter</taxon>
    </lineage>
</organism>
<accession>A0A975G629</accession>
<keyword evidence="3" id="KW-1185">Reference proteome</keyword>
<reference evidence="2" key="1">
    <citation type="submission" date="2021-04" db="EMBL/GenBank/DDBJ databases">
        <title>Luteolibacter sp. 32A isolated from the skin of an Anderson's salamander (Ambystoma andersonii).</title>
        <authorList>
            <person name="Spergser J."/>
            <person name="Busse H.-J."/>
        </authorList>
    </citation>
    <scope>NUCLEOTIDE SEQUENCE</scope>
    <source>
        <strain evidence="2">32A</strain>
    </source>
</reference>
<evidence type="ECO:0000313" key="2">
    <source>
        <dbReference type="EMBL" id="QUE49477.1"/>
    </source>
</evidence>
<name>A0A975G629_9BACT</name>
<dbReference type="Proteomes" id="UP000676169">
    <property type="component" value="Chromosome"/>
</dbReference>
<sequence>MTAEELQLCHSRALAAAGRLRLPLRSKVWRGQAGEFNGGGTGSSLDFQDHRSYVPGDDPRHLNWQAYARTGHYTMKLYREEVRPVIDLIFDASESMFFDPVKAARSAELFYFIVATARANGASVGIHVVRGDASVRVDPDSIPSHRWLDAARALPAADASAPLDLSRVTLRANAVRVLISDLLFPGNPDPLLRHLGQRHGSIIVFSPFLASEAKPEWTGNYEFVDAERQTRHQHRIEPSVLDRYLAAYARHFDLWKQSCRRHQTAFARIPAEPDLATALFSSAVPAGALETSH</sequence>
<evidence type="ECO:0000259" key="1">
    <source>
        <dbReference type="Pfam" id="PF01882"/>
    </source>
</evidence>
<dbReference type="EMBL" id="CP073100">
    <property type="protein sequence ID" value="QUE49477.1"/>
    <property type="molecule type" value="Genomic_DNA"/>
</dbReference>
<dbReference type="Pfam" id="PF01882">
    <property type="entry name" value="DUF58"/>
    <property type="match status" value="1"/>
</dbReference>
<gene>
    <name evidence="2" type="ORF">KBB96_11395</name>
</gene>
<proteinExistence type="predicted"/>
<dbReference type="InterPro" id="IPR002881">
    <property type="entry name" value="DUF58"/>
</dbReference>
<feature type="domain" description="DUF58" evidence="1">
    <location>
        <begin position="50"/>
        <end position="251"/>
    </location>
</feature>
<dbReference type="RefSeq" id="WP_211629566.1">
    <property type="nucleotide sequence ID" value="NZ_CP073100.1"/>
</dbReference>
<dbReference type="AlphaFoldDB" id="A0A975G629"/>
<evidence type="ECO:0000313" key="3">
    <source>
        <dbReference type="Proteomes" id="UP000676169"/>
    </source>
</evidence>
<dbReference type="PANTHER" id="PTHR33608">
    <property type="entry name" value="BLL2464 PROTEIN"/>
    <property type="match status" value="1"/>
</dbReference>
<dbReference type="KEGG" id="lamb:KBB96_11395"/>
<dbReference type="PANTHER" id="PTHR33608:SF7">
    <property type="entry name" value="DUF58 DOMAIN-CONTAINING PROTEIN"/>
    <property type="match status" value="1"/>
</dbReference>